<reference evidence="12 13" key="1">
    <citation type="journal article" date="2016" name="Nat. Commun.">
        <title>Thousands of microbial genomes shed light on interconnected biogeochemical processes in an aquifer system.</title>
        <authorList>
            <person name="Anantharaman K."/>
            <person name="Brown C.T."/>
            <person name="Hug L.A."/>
            <person name="Sharon I."/>
            <person name="Castelle C.J."/>
            <person name="Probst A.J."/>
            <person name="Thomas B.C."/>
            <person name="Singh A."/>
            <person name="Wilkins M.J."/>
            <person name="Karaoz U."/>
            <person name="Brodie E.L."/>
            <person name="Williams K.H."/>
            <person name="Hubbard S.S."/>
            <person name="Banfield J.F."/>
        </authorList>
    </citation>
    <scope>NUCLEOTIDE SEQUENCE [LARGE SCALE GENOMIC DNA]</scope>
</reference>
<dbReference type="GO" id="GO:0003677">
    <property type="term" value="F:DNA binding"/>
    <property type="evidence" value="ECO:0007669"/>
    <property type="project" value="UniProtKB-UniRule"/>
</dbReference>
<comment type="caution">
    <text evidence="12">The sequence shown here is derived from an EMBL/GenBank/DDBJ whole genome shotgun (WGS) entry which is preliminary data.</text>
</comment>
<keyword evidence="2" id="KW-0963">Cytoplasm</keyword>
<dbReference type="PROSITE" id="PS51900">
    <property type="entry name" value="CB"/>
    <property type="match status" value="1"/>
</dbReference>
<dbReference type="AlphaFoldDB" id="A0A1F8BAQ3"/>
<dbReference type="Pfam" id="PF02899">
    <property type="entry name" value="Phage_int_SAM_1"/>
    <property type="match status" value="1"/>
</dbReference>
<dbReference type="InterPro" id="IPR050090">
    <property type="entry name" value="Tyrosine_recombinase_XerCD"/>
</dbReference>
<sequence>MVSSAQKNSSELSKKIDEFLEYLEVERGSSSLTIRNYRHYLNRFLDWLRKEGIRLGLRDINPELVRQYRVFLSRLPIKFSRPYSRSKDSTLGRRTQAYHVIALRSFLRWLIKNDYEVMSPDKIDLPKVSERQVKFLTGEQIDRLLNAPTLSTVQGKRDKAILEVLFSTGLRVSELVRLDRDKLDLQRREFGIVGKGGKARIVFLSQRAVNWLENYLKVREDKFKPLFIRHKGAISPSTSDEKVRLTSRSVQRMIKKYGEKMKLPIEVTPHVLRHSFATDLLMAGADIRSVQEMLGHKNIQTTQIYTHVTHKHLREIHDAFHGKGR</sequence>
<dbReference type="GO" id="GO:0007059">
    <property type="term" value="P:chromosome segregation"/>
    <property type="evidence" value="ECO:0007669"/>
    <property type="project" value="UniProtKB-KW"/>
</dbReference>
<keyword evidence="8" id="KW-0131">Cell cycle</keyword>
<gene>
    <name evidence="12" type="ORF">A2892_00330</name>
</gene>
<dbReference type="InterPro" id="IPR002104">
    <property type="entry name" value="Integrase_catalytic"/>
</dbReference>
<dbReference type="NCBIfam" id="NF040815">
    <property type="entry name" value="recomb_XerA_Arch"/>
    <property type="match status" value="1"/>
</dbReference>
<dbReference type="Gene3D" id="1.10.443.10">
    <property type="entry name" value="Intergrase catalytic core"/>
    <property type="match status" value="1"/>
</dbReference>
<dbReference type="GO" id="GO:0051301">
    <property type="term" value="P:cell division"/>
    <property type="evidence" value="ECO:0007669"/>
    <property type="project" value="UniProtKB-KW"/>
</dbReference>
<dbReference type="PANTHER" id="PTHR30349:SF77">
    <property type="entry name" value="TYROSINE RECOMBINASE XERC"/>
    <property type="match status" value="1"/>
</dbReference>
<dbReference type="GO" id="GO:0005737">
    <property type="term" value="C:cytoplasm"/>
    <property type="evidence" value="ECO:0007669"/>
    <property type="project" value="UniProtKB-SubCell"/>
</dbReference>
<dbReference type="SUPFAM" id="SSF56349">
    <property type="entry name" value="DNA breaking-rejoining enzymes"/>
    <property type="match status" value="1"/>
</dbReference>
<dbReference type="CDD" id="cd00798">
    <property type="entry name" value="INT_XerDC_C"/>
    <property type="match status" value="1"/>
</dbReference>
<evidence type="ECO:0000256" key="6">
    <source>
        <dbReference type="ARBA" id="ARBA00023125"/>
    </source>
</evidence>
<keyword evidence="6 9" id="KW-0238">DNA-binding</keyword>
<dbReference type="EMBL" id="MGHD01000004">
    <property type="protein sequence ID" value="OGM60465.1"/>
    <property type="molecule type" value="Genomic_DNA"/>
</dbReference>
<evidence type="ECO:0000256" key="1">
    <source>
        <dbReference type="ARBA" id="ARBA00004496"/>
    </source>
</evidence>
<evidence type="ECO:0000256" key="4">
    <source>
        <dbReference type="ARBA" id="ARBA00022829"/>
    </source>
</evidence>
<dbReference type="GO" id="GO:0015074">
    <property type="term" value="P:DNA integration"/>
    <property type="evidence" value="ECO:0007669"/>
    <property type="project" value="UniProtKB-KW"/>
</dbReference>
<proteinExistence type="predicted"/>
<dbReference type="InterPro" id="IPR044068">
    <property type="entry name" value="CB"/>
</dbReference>
<keyword evidence="5" id="KW-0229">DNA integration</keyword>
<dbReference type="Pfam" id="PF00589">
    <property type="entry name" value="Phage_integrase"/>
    <property type="match status" value="1"/>
</dbReference>
<dbReference type="InterPro" id="IPR013762">
    <property type="entry name" value="Integrase-like_cat_sf"/>
</dbReference>
<name>A0A1F8BAQ3_9BACT</name>
<evidence type="ECO:0000256" key="8">
    <source>
        <dbReference type="ARBA" id="ARBA00023306"/>
    </source>
</evidence>
<protein>
    <recommendedName>
        <fullName evidence="14">Tyrosine recombinase XerC</fullName>
    </recommendedName>
</protein>
<dbReference type="Proteomes" id="UP000176404">
    <property type="component" value="Unassembled WGS sequence"/>
</dbReference>
<dbReference type="InterPro" id="IPR010998">
    <property type="entry name" value="Integrase_recombinase_N"/>
</dbReference>
<evidence type="ECO:0000256" key="2">
    <source>
        <dbReference type="ARBA" id="ARBA00022490"/>
    </source>
</evidence>
<keyword evidence="7" id="KW-0233">DNA recombination</keyword>
<evidence type="ECO:0000256" key="9">
    <source>
        <dbReference type="PROSITE-ProRule" id="PRU01248"/>
    </source>
</evidence>
<evidence type="ECO:0008006" key="14">
    <source>
        <dbReference type="Google" id="ProtNLM"/>
    </source>
</evidence>
<dbReference type="Gene3D" id="1.10.150.130">
    <property type="match status" value="1"/>
</dbReference>
<feature type="domain" description="Tyr recombinase" evidence="10">
    <location>
        <begin position="131"/>
        <end position="318"/>
    </location>
</feature>
<evidence type="ECO:0000259" key="10">
    <source>
        <dbReference type="PROSITE" id="PS51898"/>
    </source>
</evidence>
<dbReference type="GO" id="GO:0006310">
    <property type="term" value="P:DNA recombination"/>
    <property type="evidence" value="ECO:0007669"/>
    <property type="project" value="UniProtKB-KW"/>
</dbReference>
<keyword evidence="3" id="KW-0132">Cell division</keyword>
<evidence type="ECO:0000259" key="11">
    <source>
        <dbReference type="PROSITE" id="PS51900"/>
    </source>
</evidence>
<evidence type="ECO:0000313" key="12">
    <source>
        <dbReference type="EMBL" id="OGM60465.1"/>
    </source>
</evidence>
<dbReference type="InterPro" id="IPR011010">
    <property type="entry name" value="DNA_brk_join_enz"/>
</dbReference>
<keyword evidence="4" id="KW-0159">Chromosome partition</keyword>
<dbReference type="InterPro" id="IPR004107">
    <property type="entry name" value="Integrase_SAM-like_N"/>
</dbReference>
<dbReference type="STRING" id="1802517.A2892_00330"/>
<evidence type="ECO:0000256" key="5">
    <source>
        <dbReference type="ARBA" id="ARBA00022908"/>
    </source>
</evidence>
<dbReference type="PROSITE" id="PS51898">
    <property type="entry name" value="TYR_RECOMBINASE"/>
    <property type="match status" value="1"/>
</dbReference>
<dbReference type="PANTHER" id="PTHR30349">
    <property type="entry name" value="PHAGE INTEGRASE-RELATED"/>
    <property type="match status" value="1"/>
</dbReference>
<evidence type="ECO:0000256" key="3">
    <source>
        <dbReference type="ARBA" id="ARBA00022618"/>
    </source>
</evidence>
<evidence type="ECO:0000256" key="7">
    <source>
        <dbReference type="ARBA" id="ARBA00023172"/>
    </source>
</evidence>
<organism evidence="12 13">
    <name type="scientific">Candidatus Woesebacteria bacterium RIFCSPLOWO2_01_FULL_39_10b</name>
    <dbReference type="NCBI Taxonomy" id="1802517"/>
    <lineage>
        <taxon>Bacteria</taxon>
        <taxon>Candidatus Woeseibacteriota</taxon>
    </lineage>
</organism>
<accession>A0A1F8BAQ3</accession>
<dbReference type="SUPFAM" id="SSF47823">
    <property type="entry name" value="lambda integrase-like, N-terminal domain"/>
    <property type="match status" value="1"/>
</dbReference>
<feature type="domain" description="Core-binding (CB)" evidence="11">
    <location>
        <begin position="10"/>
        <end position="111"/>
    </location>
</feature>
<evidence type="ECO:0000313" key="13">
    <source>
        <dbReference type="Proteomes" id="UP000176404"/>
    </source>
</evidence>
<comment type="subcellular location">
    <subcellularLocation>
        <location evidence="1">Cytoplasm</location>
    </subcellularLocation>
</comment>